<reference evidence="2" key="1">
    <citation type="submission" date="2021-03" db="EMBL/GenBank/DDBJ databases">
        <title>Ottowia sp. 27C isolated from the cloaca of a Giant Asian pond turtle (Heosemys grandis).</title>
        <authorList>
            <person name="Spergser J."/>
            <person name="Busse H.-J."/>
        </authorList>
    </citation>
    <scope>NUCLEOTIDE SEQUENCE</scope>
    <source>
        <strain evidence="2">27C</strain>
    </source>
</reference>
<organism evidence="2 3">
    <name type="scientific">Ottowia testudinis</name>
    <dbReference type="NCBI Taxonomy" id="2816950"/>
    <lineage>
        <taxon>Bacteria</taxon>
        <taxon>Pseudomonadati</taxon>
        <taxon>Pseudomonadota</taxon>
        <taxon>Betaproteobacteria</taxon>
        <taxon>Burkholderiales</taxon>
        <taxon>Comamonadaceae</taxon>
        <taxon>Ottowia</taxon>
    </lineage>
</organism>
<dbReference type="Pfam" id="PF10003">
    <property type="entry name" value="DUF2244"/>
    <property type="match status" value="1"/>
</dbReference>
<keyword evidence="1" id="KW-1133">Transmembrane helix</keyword>
<feature type="transmembrane region" description="Helical" evidence="1">
    <location>
        <begin position="83"/>
        <end position="101"/>
    </location>
</feature>
<evidence type="ECO:0000313" key="2">
    <source>
        <dbReference type="EMBL" id="QTD44629.1"/>
    </source>
</evidence>
<feature type="transmembrane region" description="Helical" evidence="1">
    <location>
        <begin position="56"/>
        <end position="77"/>
    </location>
</feature>
<accession>A0A975H2B6</accession>
<keyword evidence="1" id="KW-0812">Transmembrane</keyword>
<protein>
    <submittedName>
        <fullName evidence="2">DUF2244 domain-containing protein</fullName>
    </submittedName>
</protein>
<name>A0A975H2B6_9BURK</name>
<proteinExistence type="predicted"/>
<evidence type="ECO:0000313" key="3">
    <source>
        <dbReference type="Proteomes" id="UP000663903"/>
    </source>
</evidence>
<sequence>MGVRLNSAPLARGVVALCDLETVVLQQPSAHRWARVSDQTLAWHLRRNCSVTPCQLGLLYAGLSLVSLTIGVCFWMMGATLVLGFAGLELLAVGAAFLVYARHAADGETVWLQGGRLIVERERGGRRERLEFGCAHVRIAPPASGQGLIEVTAHGRRVDLGRHVRPEWRPLLAGEMRNALQATGWQTLC</sequence>
<dbReference type="InterPro" id="IPR019253">
    <property type="entry name" value="DUF2244_TM"/>
</dbReference>
<gene>
    <name evidence="2" type="ORF">J1M35_16280</name>
</gene>
<dbReference type="KEGG" id="otd:J1M35_16280"/>
<dbReference type="AlphaFoldDB" id="A0A975H2B6"/>
<dbReference type="Proteomes" id="UP000663903">
    <property type="component" value="Chromosome"/>
</dbReference>
<keyword evidence="1" id="KW-0472">Membrane</keyword>
<keyword evidence="3" id="KW-1185">Reference proteome</keyword>
<evidence type="ECO:0000256" key="1">
    <source>
        <dbReference type="SAM" id="Phobius"/>
    </source>
</evidence>
<dbReference type="EMBL" id="CP071796">
    <property type="protein sequence ID" value="QTD44629.1"/>
    <property type="molecule type" value="Genomic_DNA"/>
</dbReference>